<dbReference type="InParanoid" id="E8N324"/>
<organism evidence="2 3">
    <name type="scientific">Anaerolinea thermophila (strain DSM 14523 / JCM 11388 / NBRC 100420 / UNI-1)</name>
    <dbReference type="NCBI Taxonomy" id="926569"/>
    <lineage>
        <taxon>Bacteria</taxon>
        <taxon>Bacillati</taxon>
        <taxon>Chloroflexota</taxon>
        <taxon>Anaerolineae</taxon>
        <taxon>Anaerolineales</taxon>
        <taxon>Anaerolineaceae</taxon>
        <taxon>Anaerolinea</taxon>
    </lineage>
</organism>
<dbReference type="AlphaFoldDB" id="E8N324"/>
<feature type="transmembrane region" description="Helical" evidence="1">
    <location>
        <begin position="253"/>
        <end position="273"/>
    </location>
</feature>
<dbReference type="eggNOG" id="COG0392">
    <property type="taxonomic scope" value="Bacteria"/>
</dbReference>
<dbReference type="RefSeq" id="WP_013561515.1">
    <property type="nucleotide sequence ID" value="NC_014960.1"/>
</dbReference>
<accession>E8N324</accession>
<keyword evidence="1" id="KW-0472">Membrane</keyword>
<feature type="transmembrane region" description="Helical" evidence="1">
    <location>
        <begin position="145"/>
        <end position="165"/>
    </location>
</feature>
<dbReference type="Proteomes" id="UP000008922">
    <property type="component" value="Chromosome"/>
</dbReference>
<feature type="transmembrane region" description="Helical" evidence="1">
    <location>
        <begin position="185"/>
        <end position="214"/>
    </location>
</feature>
<feature type="transmembrane region" description="Helical" evidence="1">
    <location>
        <begin position="121"/>
        <end position="139"/>
    </location>
</feature>
<name>E8N324_ANATU</name>
<keyword evidence="1" id="KW-0812">Transmembrane</keyword>
<protein>
    <submittedName>
        <fullName evidence="2">Hypothetical membrane protein</fullName>
    </submittedName>
</protein>
<gene>
    <name evidence="2" type="ordered locus">ANT_31480</name>
</gene>
<evidence type="ECO:0000313" key="3">
    <source>
        <dbReference type="Proteomes" id="UP000008922"/>
    </source>
</evidence>
<proteinExistence type="predicted"/>
<dbReference type="OrthoDB" id="165927at2"/>
<dbReference type="EMBL" id="AP012029">
    <property type="protein sequence ID" value="BAJ65174.1"/>
    <property type="molecule type" value="Genomic_DNA"/>
</dbReference>
<feature type="transmembrane region" description="Helical" evidence="1">
    <location>
        <begin position="40"/>
        <end position="59"/>
    </location>
</feature>
<evidence type="ECO:0000313" key="2">
    <source>
        <dbReference type="EMBL" id="BAJ65174.1"/>
    </source>
</evidence>
<dbReference type="STRING" id="926569.ANT_31480"/>
<dbReference type="HOGENOM" id="CLU_899081_0_0_0"/>
<sequence length="309" mass="35167">MIKKWVRILGLGIGLTIFLSQIYQSILSISTLSIRMDWGWMILGFLAMFLLIALQIFIWKQILNAMEIPLEYLQIAKGYTLSLIPRYIPGSVWGYLNRSEWLNEQYHVPVSQGNVSSLLEVLQVILTAFMALIIFSGVLSGFSFWRFSLVLLLVLLLPILVWKILSLPSILRNRWIPFKIRLSNWLIAVYSGLIQWVILGLSTISLLFGIQGVFPFESLSLQKGALVSFCYTTSWLAGFFVLFIPGGMGIRELSLSFFLTHLVNVPVGFSTWIAVLSRLLYSLAELTWIFLSLHLKSSPQKRINQKGLT</sequence>
<keyword evidence="1" id="KW-1133">Transmembrane helix</keyword>
<reference evidence="2 3" key="1">
    <citation type="submission" date="2010-12" db="EMBL/GenBank/DDBJ databases">
        <title>Whole genome sequence of Anaerolinea thermophila UNI-1.</title>
        <authorList>
            <person name="Narita-Yamada S."/>
            <person name="Kishi E."/>
            <person name="Watanabe Y."/>
            <person name="Takasaki K."/>
            <person name="Ankai A."/>
            <person name="Oguchi A."/>
            <person name="Fukui S."/>
            <person name="Takahashi M."/>
            <person name="Yashiro I."/>
            <person name="Hosoyama A."/>
            <person name="Sekiguchi Y."/>
            <person name="Hanada S."/>
            <person name="Fujita N."/>
        </authorList>
    </citation>
    <scope>NUCLEOTIDE SEQUENCE [LARGE SCALE GENOMIC DNA]</scope>
    <source>
        <strain evidence="3">DSM 14523 / JCM 11388 / NBRC 100420 / UNI-1</strain>
    </source>
</reference>
<keyword evidence="3" id="KW-1185">Reference proteome</keyword>
<feature type="transmembrane region" description="Helical" evidence="1">
    <location>
        <begin position="226"/>
        <end position="246"/>
    </location>
</feature>
<evidence type="ECO:0000256" key="1">
    <source>
        <dbReference type="SAM" id="Phobius"/>
    </source>
</evidence>
<dbReference type="KEGG" id="atm:ANT_31480"/>